<accession>A0AAD7EQR0</accession>
<evidence type="ECO:0000313" key="1">
    <source>
        <dbReference type="EMBL" id="KAJ7343975.1"/>
    </source>
</evidence>
<proteinExistence type="predicted"/>
<gene>
    <name evidence="1" type="ORF">DFH08DRAFT_962117</name>
</gene>
<protein>
    <submittedName>
        <fullName evidence="1">Uncharacterized protein</fullName>
    </submittedName>
</protein>
<sequence length="89" mass="9831">MLGYLHIIMPPRTWYKQALIIIHRLLPPLPFLHHCPPFFIRPGRATSFTVLFVGPSAVAVCLSFTAEAKLSTTLPAPQILALSTPATRP</sequence>
<organism evidence="1 2">
    <name type="scientific">Mycena albidolilacea</name>
    <dbReference type="NCBI Taxonomy" id="1033008"/>
    <lineage>
        <taxon>Eukaryota</taxon>
        <taxon>Fungi</taxon>
        <taxon>Dikarya</taxon>
        <taxon>Basidiomycota</taxon>
        <taxon>Agaricomycotina</taxon>
        <taxon>Agaricomycetes</taxon>
        <taxon>Agaricomycetidae</taxon>
        <taxon>Agaricales</taxon>
        <taxon>Marasmiineae</taxon>
        <taxon>Mycenaceae</taxon>
        <taxon>Mycena</taxon>
    </lineage>
</organism>
<keyword evidence="2" id="KW-1185">Reference proteome</keyword>
<name>A0AAD7EQR0_9AGAR</name>
<dbReference type="EMBL" id="JARIHO010000022">
    <property type="protein sequence ID" value="KAJ7343975.1"/>
    <property type="molecule type" value="Genomic_DNA"/>
</dbReference>
<dbReference type="Proteomes" id="UP001218218">
    <property type="component" value="Unassembled WGS sequence"/>
</dbReference>
<evidence type="ECO:0000313" key="2">
    <source>
        <dbReference type="Proteomes" id="UP001218218"/>
    </source>
</evidence>
<reference evidence="1" key="1">
    <citation type="submission" date="2023-03" db="EMBL/GenBank/DDBJ databases">
        <title>Massive genome expansion in bonnet fungi (Mycena s.s.) driven by repeated elements and novel gene families across ecological guilds.</title>
        <authorList>
            <consortium name="Lawrence Berkeley National Laboratory"/>
            <person name="Harder C.B."/>
            <person name="Miyauchi S."/>
            <person name="Viragh M."/>
            <person name="Kuo A."/>
            <person name="Thoen E."/>
            <person name="Andreopoulos B."/>
            <person name="Lu D."/>
            <person name="Skrede I."/>
            <person name="Drula E."/>
            <person name="Henrissat B."/>
            <person name="Morin E."/>
            <person name="Kohler A."/>
            <person name="Barry K."/>
            <person name="LaButti K."/>
            <person name="Morin E."/>
            <person name="Salamov A."/>
            <person name="Lipzen A."/>
            <person name="Mereny Z."/>
            <person name="Hegedus B."/>
            <person name="Baldrian P."/>
            <person name="Stursova M."/>
            <person name="Weitz H."/>
            <person name="Taylor A."/>
            <person name="Grigoriev I.V."/>
            <person name="Nagy L.G."/>
            <person name="Martin F."/>
            <person name="Kauserud H."/>
        </authorList>
    </citation>
    <scope>NUCLEOTIDE SEQUENCE</scope>
    <source>
        <strain evidence="1">CBHHK002</strain>
    </source>
</reference>
<comment type="caution">
    <text evidence="1">The sequence shown here is derived from an EMBL/GenBank/DDBJ whole genome shotgun (WGS) entry which is preliminary data.</text>
</comment>
<dbReference type="AlphaFoldDB" id="A0AAD7EQR0"/>